<accession>A0ABP7IH81</accession>
<name>A0ABP7IH81_9ACTN</name>
<protein>
    <submittedName>
        <fullName evidence="2">Uncharacterized protein</fullName>
    </submittedName>
</protein>
<comment type="caution">
    <text evidence="2">The sequence shown here is derived from an EMBL/GenBank/DDBJ whole genome shotgun (WGS) entry which is preliminary data.</text>
</comment>
<sequence length="79" mass="8650">MNFELSAVMVYLAIAFHCKGIESKIGYLNREKEQGARLQIDADGFAGSRQRPTSDVPEVRHVDPCSVGAQQLDPCLVGD</sequence>
<gene>
    <name evidence="2" type="ORF">GCM10022226_43660</name>
</gene>
<organism evidence="2 3">
    <name type="scientific">Sphaerisporangium flaviroseum</name>
    <dbReference type="NCBI Taxonomy" id="509199"/>
    <lineage>
        <taxon>Bacteria</taxon>
        <taxon>Bacillati</taxon>
        <taxon>Actinomycetota</taxon>
        <taxon>Actinomycetes</taxon>
        <taxon>Streptosporangiales</taxon>
        <taxon>Streptosporangiaceae</taxon>
        <taxon>Sphaerisporangium</taxon>
    </lineage>
</organism>
<evidence type="ECO:0000313" key="3">
    <source>
        <dbReference type="Proteomes" id="UP001500888"/>
    </source>
</evidence>
<dbReference type="EMBL" id="BAAAZR010000010">
    <property type="protein sequence ID" value="GAA3818386.1"/>
    <property type="molecule type" value="Genomic_DNA"/>
</dbReference>
<proteinExistence type="predicted"/>
<feature type="region of interest" description="Disordered" evidence="1">
    <location>
        <begin position="41"/>
        <end position="60"/>
    </location>
</feature>
<keyword evidence="3" id="KW-1185">Reference proteome</keyword>
<evidence type="ECO:0000256" key="1">
    <source>
        <dbReference type="SAM" id="MobiDB-lite"/>
    </source>
</evidence>
<evidence type="ECO:0000313" key="2">
    <source>
        <dbReference type="EMBL" id="GAA3818386.1"/>
    </source>
</evidence>
<dbReference type="Proteomes" id="UP001500888">
    <property type="component" value="Unassembled WGS sequence"/>
</dbReference>
<reference evidence="3" key="1">
    <citation type="journal article" date="2019" name="Int. J. Syst. Evol. Microbiol.">
        <title>The Global Catalogue of Microorganisms (GCM) 10K type strain sequencing project: providing services to taxonomists for standard genome sequencing and annotation.</title>
        <authorList>
            <consortium name="The Broad Institute Genomics Platform"/>
            <consortium name="The Broad Institute Genome Sequencing Center for Infectious Disease"/>
            <person name="Wu L."/>
            <person name="Ma J."/>
        </authorList>
    </citation>
    <scope>NUCLEOTIDE SEQUENCE [LARGE SCALE GENOMIC DNA]</scope>
    <source>
        <strain evidence="3">JCM 16908</strain>
    </source>
</reference>